<organism evidence="4 5">
    <name type="scientific">Solitalea agri</name>
    <dbReference type="NCBI Taxonomy" id="2953739"/>
    <lineage>
        <taxon>Bacteria</taxon>
        <taxon>Pseudomonadati</taxon>
        <taxon>Bacteroidota</taxon>
        <taxon>Sphingobacteriia</taxon>
        <taxon>Sphingobacteriales</taxon>
        <taxon>Sphingobacteriaceae</taxon>
        <taxon>Solitalea</taxon>
    </lineage>
</organism>
<sequence>MEYSTYSVEDLLTDESFINYCEGKSEADTALWTAIENEMPELSPKIAEAKRLYSMLAVTNKAEKEQALLRLKRKIESIEEASNLETEITIPSIKRRIAWYSVAAAVLVLLGVFAVLQTKESSPYLISVQNNFSDFKVVASTKSNERKSIVLPDGSKVVLNGLTTLKIANAYNKEDRVLLLNGEAFFEVSHDKSRPFVVIANKTTTTALGTSFKIKNYTSTHDCSIMLQTGKVRVESFAKENKIQRTQLLPGEQVSLPSASAELLKSKFNNNEIDNWLQRKLVFSKASLNEIKAKLNAIYHVEITVENTPENKVAFTGEFKNESLEQVLDAIGFSNHFIYTISNNQVNLKFEK</sequence>
<dbReference type="Gene3D" id="3.55.50.30">
    <property type="match status" value="1"/>
</dbReference>
<dbReference type="Gene3D" id="2.60.120.1440">
    <property type="match status" value="1"/>
</dbReference>
<dbReference type="InterPro" id="IPR012373">
    <property type="entry name" value="Ferrdict_sens_TM"/>
</dbReference>
<dbReference type="PIRSF" id="PIRSF018266">
    <property type="entry name" value="FecR"/>
    <property type="match status" value="1"/>
</dbReference>
<name>A0A9X2JDM0_9SPHI</name>
<keyword evidence="1" id="KW-0812">Transmembrane</keyword>
<dbReference type="InterPro" id="IPR006860">
    <property type="entry name" value="FecR"/>
</dbReference>
<evidence type="ECO:0000313" key="4">
    <source>
        <dbReference type="EMBL" id="MCO4294293.1"/>
    </source>
</evidence>
<dbReference type="Pfam" id="PF16344">
    <property type="entry name" value="FecR_C"/>
    <property type="match status" value="1"/>
</dbReference>
<gene>
    <name evidence="4" type="ORF">NF867_15635</name>
</gene>
<feature type="domain" description="Protein FecR C-terminal" evidence="3">
    <location>
        <begin position="280"/>
        <end position="346"/>
    </location>
</feature>
<keyword evidence="5" id="KW-1185">Reference proteome</keyword>
<evidence type="ECO:0000259" key="2">
    <source>
        <dbReference type="Pfam" id="PF04773"/>
    </source>
</evidence>
<feature type="transmembrane region" description="Helical" evidence="1">
    <location>
        <begin position="97"/>
        <end position="116"/>
    </location>
</feature>
<dbReference type="PANTHER" id="PTHR30273:SF2">
    <property type="entry name" value="PROTEIN FECR"/>
    <property type="match status" value="1"/>
</dbReference>
<protein>
    <submittedName>
        <fullName evidence="4">FecR domain-containing protein</fullName>
    </submittedName>
</protein>
<dbReference type="GO" id="GO:0016989">
    <property type="term" value="F:sigma factor antagonist activity"/>
    <property type="evidence" value="ECO:0007669"/>
    <property type="project" value="TreeGrafter"/>
</dbReference>
<dbReference type="EMBL" id="JAMWYS010000053">
    <property type="protein sequence ID" value="MCO4294293.1"/>
    <property type="molecule type" value="Genomic_DNA"/>
</dbReference>
<evidence type="ECO:0000259" key="3">
    <source>
        <dbReference type="Pfam" id="PF16344"/>
    </source>
</evidence>
<comment type="caution">
    <text evidence="4">The sequence shown here is derived from an EMBL/GenBank/DDBJ whole genome shotgun (WGS) entry which is preliminary data.</text>
</comment>
<keyword evidence="1" id="KW-1133">Transmembrane helix</keyword>
<dbReference type="InterPro" id="IPR032508">
    <property type="entry name" value="FecR_C"/>
</dbReference>
<accession>A0A9X2JDM0</accession>
<proteinExistence type="predicted"/>
<feature type="domain" description="FecR protein" evidence="2">
    <location>
        <begin position="139"/>
        <end position="233"/>
    </location>
</feature>
<reference evidence="4" key="1">
    <citation type="submission" date="2022-06" db="EMBL/GenBank/DDBJ databases">
        <title>Solitalea sp. MAHUQ-68 isolated from rhizospheric soil.</title>
        <authorList>
            <person name="Huq M.A."/>
        </authorList>
    </citation>
    <scope>NUCLEOTIDE SEQUENCE</scope>
    <source>
        <strain evidence="4">MAHUQ-68</strain>
    </source>
</reference>
<evidence type="ECO:0000313" key="5">
    <source>
        <dbReference type="Proteomes" id="UP001155182"/>
    </source>
</evidence>
<dbReference type="RefSeq" id="WP_252589321.1">
    <property type="nucleotide sequence ID" value="NZ_JAMWYS010000053.1"/>
</dbReference>
<evidence type="ECO:0000256" key="1">
    <source>
        <dbReference type="SAM" id="Phobius"/>
    </source>
</evidence>
<dbReference type="AlphaFoldDB" id="A0A9X2JDM0"/>
<dbReference type="Proteomes" id="UP001155182">
    <property type="component" value="Unassembled WGS sequence"/>
</dbReference>
<dbReference type="Pfam" id="PF04773">
    <property type="entry name" value="FecR"/>
    <property type="match status" value="1"/>
</dbReference>
<keyword evidence="1" id="KW-0472">Membrane</keyword>
<dbReference type="PANTHER" id="PTHR30273">
    <property type="entry name" value="PERIPLASMIC SIGNAL SENSOR AND SIGMA FACTOR ACTIVATOR FECR-RELATED"/>
    <property type="match status" value="1"/>
</dbReference>